<keyword evidence="8" id="KW-1185">Reference proteome</keyword>
<evidence type="ECO:0000256" key="4">
    <source>
        <dbReference type="ARBA" id="ARBA00022989"/>
    </source>
</evidence>
<protein>
    <submittedName>
        <fullName evidence="7">Uncharacterized protein</fullName>
    </submittedName>
</protein>
<evidence type="ECO:0000256" key="3">
    <source>
        <dbReference type="ARBA" id="ARBA00022692"/>
    </source>
</evidence>
<evidence type="ECO:0000256" key="5">
    <source>
        <dbReference type="ARBA" id="ARBA00023136"/>
    </source>
</evidence>
<feature type="transmembrane region" description="Helical" evidence="6">
    <location>
        <begin position="147"/>
        <end position="168"/>
    </location>
</feature>
<dbReference type="GO" id="GO:0005737">
    <property type="term" value="C:cytoplasm"/>
    <property type="evidence" value="ECO:0007669"/>
    <property type="project" value="TreeGrafter"/>
</dbReference>
<evidence type="ECO:0000313" key="7">
    <source>
        <dbReference type="EMBL" id="KAH7446950.1"/>
    </source>
</evidence>
<dbReference type="Pfam" id="PF04117">
    <property type="entry name" value="Mpv17_PMP22"/>
    <property type="match status" value="1"/>
</dbReference>
<keyword evidence="3 6" id="KW-0812">Transmembrane</keyword>
<comment type="caution">
    <text evidence="7">The sequence shown here is derived from an EMBL/GenBank/DDBJ whole genome shotgun (WGS) entry which is preliminary data.</text>
</comment>
<evidence type="ECO:0000256" key="6">
    <source>
        <dbReference type="RuleBase" id="RU363053"/>
    </source>
</evidence>
<dbReference type="PANTHER" id="PTHR11266:SF80">
    <property type="entry name" value="PEROXISOMAL MEMBRANE PROTEIN 2"/>
    <property type="match status" value="1"/>
</dbReference>
<dbReference type="InterPro" id="IPR007248">
    <property type="entry name" value="Mpv17_PMP22"/>
</dbReference>
<organism evidence="7 8">
    <name type="scientific">Ceratopteris richardii</name>
    <name type="common">Triangle waterfern</name>
    <dbReference type="NCBI Taxonomy" id="49495"/>
    <lineage>
        <taxon>Eukaryota</taxon>
        <taxon>Viridiplantae</taxon>
        <taxon>Streptophyta</taxon>
        <taxon>Embryophyta</taxon>
        <taxon>Tracheophyta</taxon>
        <taxon>Polypodiopsida</taxon>
        <taxon>Polypodiidae</taxon>
        <taxon>Polypodiales</taxon>
        <taxon>Pteridineae</taxon>
        <taxon>Pteridaceae</taxon>
        <taxon>Parkerioideae</taxon>
        <taxon>Ceratopteris</taxon>
    </lineage>
</organism>
<dbReference type="AlphaFoldDB" id="A0A8T2VI83"/>
<comment type="subcellular location">
    <subcellularLocation>
        <location evidence="1">Membrane</location>
        <topology evidence="1">Multi-pass membrane protein</topology>
    </subcellularLocation>
</comment>
<dbReference type="OMA" id="SHATCTR"/>
<comment type="similarity">
    <text evidence="2 6">Belongs to the peroxisomal membrane protein PXMP2/4 family.</text>
</comment>
<dbReference type="GO" id="GO:0016020">
    <property type="term" value="C:membrane"/>
    <property type="evidence" value="ECO:0007669"/>
    <property type="project" value="UniProtKB-SubCell"/>
</dbReference>
<feature type="transmembrane region" description="Helical" evidence="6">
    <location>
        <begin position="221"/>
        <end position="243"/>
    </location>
</feature>
<keyword evidence="5 6" id="KW-0472">Membrane</keyword>
<name>A0A8T2VI83_CERRI</name>
<evidence type="ECO:0000256" key="1">
    <source>
        <dbReference type="ARBA" id="ARBA00004141"/>
    </source>
</evidence>
<evidence type="ECO:0000313" key="8">
    <source>
        <dbReference type="Proteomes" id="UP000825935"/>
    </source>
</evidence>
<dbReference type="EMBL" id="CM035406">
    <property type="protein sequence ID" value="KAH7446952.1"/>
    <property type="molecule type" value="Genomic_DNA"/>
</dbReference>
<dbReference type="Proteomes" id="UP000825935">
    <property type="component" value="Chromosome 1"/>
</dbReference>
<proteinExistence type="inferred from homology"/>
<evidence type="ECO:0000256" key="2">
    <source>
        <dbReference type="ARBA" id="ARBA00006824"/>
    </source>
</evidence>
<feature type="transmembrane region" description="Helical" evidence="6">
    <location>
        <begin position="113"/>
        <end position="135"/>
    </location>
</feature>
<dbReference type="EMBL" id="CM035406">
    <property type="protein sequence ID" value="KAH7446950.1"/>
    <property type="molecule type" value="Genomic_DNA"/>
</dbReference>
<keyword evidence="4 6" id="KW-1133">Transmembrane helix</keyword>
<feature type="transmembrane region" description="Helical" evidence="6">
    <location>
        <begin position="188"/>
        <end position="209"/>
    </location>
</feature>
<gene>
    <name evidence="7" type="ORF">KP509_01G083800</name>
</gene>
<feature type="transmembrane region" description="Helical" evidence="6">
    <location>
        <begin position="249"/>
        <end position="267"/>
    </location>
</feature>
<dbReference type="PANTHER" id="PTHR11266">
    <property type="entry name" value="PEROXISOMAL MEMBRANE PROTEIN 2, PXMP2 MPV17"/>
    <property type="match status" value="1"/>
</dbReference>
<accession>A0A8T2VI83</accession>
<dbReference type="OrthoDB" id="430207at2759"/>
<sequence>MVSVTVLADPSCCLNRGFQSLHRYPRLHLLEFPCEHLRVSKALCNFDFYPLHSRLPCRVYKSDGGDSGDGRGGTGGGGGGGGSGDGAYGRAGGIGIFGNLWARYMEMLEDHPLFIKGLTAGILNFFADMICQVFFEKVQEIDIQRLLSFAAIGLFMSGPGLHFWYGLLPKLIPVPGFQGVLLRLAADQLVFTPLGLGCFFIALCVFEGRQQEIETKLKKDWLPLVVANWKVWVPFQLINFGFVPPQLQVAATSLMGMAWSIFISFIGHS</sequence>
<reference evidence="7" key="1">
    <citation type="submission" date="2021-08" db="EMBL/GenBank/DDBJ databases">
        <title>WGS assembly of Ceratopteris richardii.</title>
        <authorList>
            <person name="Marchant D.B."/>
            <person name="Chen G."/>
            <person name="Jenkins J."/>
            <person name="Shu S."/>
            <person name="Leebens-Mack J."/>
            <person name="Grimwood J."/>
            <person name="Schmutz J."/>
            <person name="Soltis P."/>
            <person name="Soltis D."/>
            <person name="Chen Z.-H."/>
        </authorList>
    </citation>
    <scope>NUCLEOTIDE SEQUENCE</scope>
    <source>
        <strain evidence="7">Whitten #5841</strain>
        <tissue evidence="7">Leaf</tissue>
    </source>
</reference>